<keyword evidence="12" id="KW-0732">Signal</keyword>
<dbReference type="Gene3D" id="2.170.130.10">
    <property type="entry name" value="TonB-dependent receptor, plug domain"/>
    <property type="match status" value="1"/>
</dbReference>
<dbReference type="InterPro" id="IPR000531">
    <property type="entry name" value="Beta-barrel_TonB"/>
</dbReference>
<keyword evidence="5 10" id="KW-0812">Transmembrane</keyword>
<keyword evidence="16" id="KW-1185">Reference proteome</keyword>
<evidence type="ECO:0000256" key="11">
    <source>
        <dbReference type="RuleBase" id="RU003357"/>
    </source>
</evidence>
<keyword evidence="3 10" id="KW-0813">Transport</keyword>
<feature type="domain" description="TonB-dependent receptor-like beta-barrel" evidence="13">
    <location>
        <begin position="259"/>
        <end position="662"/>
    </location>
</feature>
<keyword evidence="8" id="KW-0675">Receptor</keyword>
<sequence>MKSSQSTFSGSSRHFQALHPLACAVLVLVACQARAQTAPAAAPSARLSEVTVTGNPLGSDTVVTPAAQLSGDDLTLRTESTLGQTLDGLPGVSSTYFGPNASRPIIRGLDGDRIRVLQNSGATLDASALSFDHAVPTEALSTERIEVLRGPAALLYGGSAVGGVVNVIDNRIPREPLNGIDGKVEASGATGNGERSGAAMVEGGNDRFAVHADVFDRNTDDVRVPKDLDCTKPGSPAQARRICNSASHTRGGAVGGTAFFDRGYLGLSASTYRSDYGTVAEDDVTIGMRSNRYALDGLWRFDGGPLQSVRVQASHTNYRHTEFEGGAPGTTFRNAGNDLRIEARHAPIGPLQGVIGLQTEASRFSAVGEEAFAPRSRSRSTALFVHEELGTNWGKMTFGARTERDTVESFGIDGMDRFATGKHDFNPYSAAVGALVNLTPAWQLTSNLSYTQRAPKDYELFANGPHVATVAWETGNPNLGLEKSTSLDLGAAWKSGPHRFAVTGFVSQFSNYIGLTPTGVSRDDDGNAVPVGTADSLPEYLYQGMRARFYGLEASGNVRLVGDSGLVAPSSSLLGGGSTLDLQMRGDLVRASNRDTGQPLPRISPLRLGSTLLWASGPWRAGLGFDFLAAQNRVPNDGTRATSAYTLWNASLGYRTQWQFGATRSNVLWYARLDNITDKLAYSPTSILTTTAYPKAPLPGRSLKVGVKVDF</sequence>
<dbReference type="Proteomes" id="UP000199119">
    <property type="component" value="Unassembled WGS sequence"/>
</dbReference>
<keyword evidence="9 10" id="KW-0998">Cell outer membrane</keyword>
<dbReference type="PROSITE" id="PS51257">
    <property type="entry name" value="PROKAR_LIPOPROTEIN"/>
    <property type="match status" value="1"/>
</dbReference>
<dbReference type="InterPro" id="IPR039426">
    <property type="entry name" value="TonB-dep_rcpt-like"/>
</dbReference>
<evidence type="ECO:0000313" key="15">
    <source>
        <dbReference type="EMBL" id="SFE78871.1"/>
    </source>
</evidence>
<dbReference type="PANTHER" id="PTHR30069">
    <property type="entry name" value="TONB-DEPENDENT OUTER MEMBRANE RECEPTOR"/>
    <property type="match status" value="1"/>
</dbReference>
<dbReference type="GO" id="GO:0009279">
    <property type="term" value="C:cell outer membrane"/>
    <property type="evidence" value="ECO:0007669"/>
    <property type="project" value="UniProtKB-SubCell"/>
</dbReference>
<dbReference type="Gene3D" id="2.40.170.20">
    <property type="entry name" value="TonB-dependent receptor, beta-barrel domain"/>
    <property type="match status" value="1"/>
</dbReference>
<evidence type="ECO:0000313" key="16">
    <source>
        <dbReference type="Proteomes" id="UP000199119"/>
    </source>
</evidence>
<comment type="similarity">
    <text evidence="2 10 11">Belongs to the TonB-dependent receptor family.</text>
</comment>
<evidence type="ECO:0000256" key="5">
    <source>
        <dbReference type="ARBA" id="ARBA00022692"/>
    </source>
</evidence>
<feature type="signal peptide" evidence="12">
    <location>
        <begin position="1"/>
        <end position="35"/>
    </location>
</feature>
<dbReference type="GO" id="GO:0015344">
    <property type="term" value="F:siderophore uptake transmembrane transporter activity"/>
    <property type="evidence" value="ECO:0007669"/>
    <property type="project" value="TreeGrafter"/>
</dbReference>
<accession>A0A1I2DER4</accession>
<feature type="chain" id="PRO_5011715905" evidence="12">
    <location>
        <begin position="36"/>
        <end position="711"/>
    </location>
</feature>
<dbReference type="PANTHER" id="PTHR30069:SF40">
    <property type="entry name" value="TONB-DEPENDENT RECEPTOR NMB0964-RELATED"/>
    <property type="match status" value="1"/>
</dbReference>
<keyword evidence="6 11" id="KW-0798">TonB box</keyword>
<gene>
    <name evidence="15" type="ORF">SAMN04489711_105148</name>
</gene>
<dbReference type="SUPFAM" id="SSF56935">
    <property type="entry name" value="Porins"/>
    <property type="match status" value="1"/>
</dbReference>
<organism evidence="15 16">
    <name type="scientific">Paracidovorax wautersii</name>
    <dbReference type="NCBI Taxonomy" id="1177982"/>
    <lineage>
        <taxon>Bacteria</taxon>
        <taxon>Pseudomonadati</taxon>
        <taxon>Pseudomonadota</taxon>
        <taxon>Betaproteobacteria</taxon>
        <taxon>Burkholderiales</taxon>
        <taxon>Comamonadaceae</taxon>
        <taxon>Paracidovorax</taxon>
    </lineage>
</organism>
<reference evidence="16" key="1">
    <citation type="submission" date="2016-10" db="EMBL/GenBank/DDBJ databases">
        <authorList>
            <person name="Varghese N."/>
            <person name="Submissions S."/>
        </authorList>
    </citation>
    <scope>NUCLEOTIDE SEQUENCE [LARGE SCALE GENOMIC DNA]</scope>
    <source>
        <strain evidence="16">DSM 27981</strain>
    </source>
</reference>
<evidence type="ECO:0000256" key="9">
    <source>
        <dbReference type="ARBA" id="ARBA00023237"/>
    </source>
</evidence>
<dbReference type="Pfam" id="PF07715">
    <property type="entry name" value="Plug"/>
    <property type="match status" value="1"/>
</dbReference>
<comment type="subcellular location">
    <subcellularLocation>
        <location evidence="1 10">Cell outer membrane</location>
        <topology evidence="1 10">Multi-pass membrane protein</topology>
    </subcellularLocation>
</comment>
<name>A0A1I2DER4_9BURK</name>
<dbReference type="STRING" id="1177982.SAMN04489711_105148"/>
<proteinExistence type="inferred from homology"/>
<evidence type="ECO:0000256" key="7">
    <source>
        <dbReference type="ARBA" id="ARBA00023136"/>
    </source>
</evidence>
<dbReference type="InterPro" id="IPR036942">
    <property type="entry name" value="Beta-barrel_TonB_sf"/>
</dbReference>
<dbReference type="AlphaFoldDB" id="A0A1I2DER4"/>
<evidence type="ECO:0000256" key="12">
    <source>
        <dbReference type="SAM" id="SignalP"/>
    </source>
</evidence>
<dbReference type="InterPro" id="IPR037066">
    <property type="entry name" value="Plug_dom_sf"/>
</dbReference>
<dbReference type="RefSeq" id="WP_092939388.1">
    <property type="nucleotide sequence ID" value="NZ_FONX01000005.1"/>
</dbReference>
<evidence type="ECO:0000256" key="6">
    <source>
        <dbReference type="ARBA" id="ARBA00023077"/>
    </source>
</evidence>
<evidence type="ECO:0000259" key="13">
    <source>
        <dbReference type="Pfam" id="PF00593"/>
    </source>
</evidence>
<keyword evidence="7 10" id="KW-0472">Membrane</keyword>
<keyword evidence="4 10" id="KW-1134">Transmembrane beta strand</keyword>
<dbReference type="GO" id="GO:0044718">
    <property type="term" value="P:siderophore transmembrane transport"/>
    <property type="evidence" value="ECO:0007669"/>
    <property type="project" value="TreeGrafter"/>
</dbReference>
<evidence type="ECO:0000256" key="10">
    <source>
        <dbReference type="PROSITE-ProRule" id="PRU01360"/>
    </source>
</evidence>
<evidence type="ECO:0000256" key="3">
    <source>
        <dbReference type="ARBA" id="ARBA00022448"/>
    </source>
</evidence>
<dbReference type="EMBL" id="FONX01000005">
    <property type="protein sequence ID" value="SFE78871.1"/>
    <property type="molecule type" value="Genomic_DNA"/>
</dbReference>
<evidence type="ECO:0000256" key="1">
    <source>
        <dbReference type="ARBA" id="ARBA00004571"/>
    </source>
</evidence>
<feature type="domain" description="TonB-dependent receptor plug" evidence="14">
    <location>
        <begin position="65"/>
        <end position="164"/>
    </location>
</feature>
<evidence type="ECO:0000256" key="2">
    <source>
        <dbReference type="ARBA" id="ARBA00009810"/>
    </source>
</evidence>
<dbReference type="OrthoDB" id="9795928at2"/>
<evidence type="ECO:0000256" key="4">
    <source>
        <dbReference type="ARBA" id="ARBA00022452"/>
    </source>
</evidence>
<evidence type="ECO:0000259" key="14">
    <source>
        <dbReference type="Pfam" id="PF07715"/>
    </source>
</evidence>
<protein>
    <submittedName>
        <fullName evidence="15">Iron complex outermembrane recepter protein</fullName>
    </submittedName>
</protein>
<dbReference type="InterPro" id="IPR012910">
    <property type="entry name" value="Plug_dom"/>
</dbReference>
<evidence type="ECO:0000256" key="8">
    <source>
        <dbReference type="ARBA" id="ARBA00023170"/>
    </source>
</evidence>
<dbReference type="Pfam" id="PF00593">
    <property type="entry name" value="TonB_dep_Rec_b-barrel"/>
    <property type="match status" value="1"/>
</dbReference>
<dbReference type="PROSITE" id="PS52016">
    <property type="entry name" value="TONB_DEPENDENT_REC_3"/>
    <property type="match status" value="1"/>
</dbReference>